<protein>
    <submittedName>
        <fullName evidence="4">Peptidoglycan/LPS O-acetylase OafA/YrhL</fullName>
    </submittedName>
</protein>
<name>A0A3E0GWQ5_9PSEU</name>
<sequence>MTTTAPQQRSGTLLPSLTGMRFIAAMIVFLFHSTYELPFANAGMGHASQFVMQKAGPMAVAFFFILSGFILTYTWKPGVPARTFWRRRFARIFPNHAVAWAVALVCLLALGQAVGLDVALPNLLMLHPWIPRVQNMFSMDVVSWSLACEAWFYLAAPLLFLLVNKIAERRLWLWAGVVVVAIFLVPLVANLLPATPMYYTSPVWRVWLVELLPVTRALDFFLGMVLARVIKAGKWPGLGVLPSLGIVVLAYLAGIFVLPVSYGYVAIGTSLALVIGACAAADIKGRRTPFSSNTMVRLGELAFAFYLVHWMVLHFGHLALGPGRTWDTPTAIGLIALAFVISAPLAWLLHTGVERPAEKWISGRRRPAPRPRPTAAPVS</sequence>
<feature type="compositionally biased region" description="Pro residues" evidence="1">
    <location>
        <begin position="370"/>
        <end position="379"/>
    </location>
</feature>
<feature type="transmembrane region" description="Helical" evidence="2">
    <location>
        <begin position="264"/>
        <end position="283"/>
    </location>
</feature>
<dbReference type="OrthoDB" id="9796461at2"/>
<dbReference type="InterPro" id="IPR050879">
    <property type="entry name" value="Acyltransferase_3"/>
</dbReference>
<accession>A0A3E0GWQ5</accession>
<evidence type="ECO:0000256" key="2">
    <source>
        <dbReference type="SAM" id="Phobius"/>
    </source>
</evidence>
<dbReference type="PANTHER" id="PTHR23028:SF53">
    <property type="entry name" value="ACYL_TRANSF_3 DOMAIN-CONTAINING PROTEIN"/>
    <property type="match status" value="1"/>
</dbReference>
<feature type="transmembrane region" description="Helical" evidence="2">
    <location>
        <begin position="12"/>
        <end position="35"/>
    </location>
</feature>
<feature type="transmembrane region" description="Helical" evidence="2">
    <location>
        <begin position="171"/>
        <end position="192"/>
    </location>
</feature>
<keyword evidence="2" id="KW-0812">Transmembrane</keyword>
<feature type="transmembrane region" description="Helical" evidence="2">
    <location>
        <begin position="238"/>
        <end position="258"/>
    </location>
</feature>
<dbReference type="Proteomes" id="UP000256269">
    <property type="component" value="Unassembled WGS sequence"/>
</dbReference>
<dbReference type="EMBL" id="QUNO01000021">
    <property type="protein sequence ID" value="REH32563.1"/>
    <property type="molecule type" value="Genomic_DNA"/>
</dbReference>
<evidence type="ECO:0000259" key="3">
    <source>
        <dbReference type="Pfam" id="PF01757"/>
    </source>
</evidence>
<feature type="region of interest" description="Disordered" evidence="1">
    <location>
        <begin position="360"/>
        <end position="379"/>
    </location>
</feature>
<feature type="domain" description="Acyltransferase 3" evidence="3">
    <location>
        <begin position="16"/>
        <end position="347"/>
    </location>
</feature>
<proteinExistence type="predicted"/>
<dbReference type="RefSeq" id="WP_116180685.1">
    <property type="nucleotide sequence ID" value="NZ_CP144375.1"/>
</dbReference>
<evidence type="ECO:0000313" key="4">
    <source>
        <dbReference type="EMBL" id="REH32563.1"/>
    </source>
</evidence>
<comment type="caution">
    <text evidence="4">The sequence shown here is derived from an EMBL/GenBank/DDBJ whole genome shotgun (WGS) entry which is preliminary data.</text>
</comment>
<evidence type="ECO:0000313" key="5">
    <source>
        <dbReference type="Proteomes" id="UP000256269"/>
    </source>
</evidence>
<dbReference type="GO" id="GO:0016020">
    <property type="term" value="C:membrane"/>
    <property type="evidence" value="ECO:0007669"/>
    <property type="project" value="TreeGrafter"/>
</dbReference>
<dbReference type="InterPro" id="IPR002656">
    <property type="entry name" value="Acyl_transf_3_dom"/>
</dbReference>
<dbReference type="PANTHER" id="PTHR23028">
    <property type="entry name" value="ACETYLTRANSFERASE"/>
    <property type="match status" value="1"/>
</dbReference>
<gene>
    <name evidence="4" type="ORF">BCF44_121112</name>
</gene>
<feature type="transmembrane region" description="Helical" evidence="2">
    <location>
        <begin position="97"/>
        <end position="121"/>
    </location>
</feature>
<dbReference type="AlphaFoldDB" id="A0A3E0GWQ5"/>
<feature type="transmembrane region" description="Helical" evidence="2">
    <location>
        <begin position="331"/>
        <end position="349"/>
    </location>
</feature>
<evidence type="ECO:0000256" key="1">
    <source>
        <dbReference type="SAM" id="MobiDB-lite"/>
    </source>
</evidence>
<feature type="transmembrane region" description="Helical" evidence="2">
    <location>
        <begin position="141"/>
        <end position="164"/>
    </location>
</feature>
<feature type="transmembrane region" description="Helical" evidence="2">
    <location>
        <begin position="55"/>
        <end position="76"/>
    </location>
</feature>
<reference evidence="4 5" key="1">
    <citation type="submission" date="2018-08" db="EMBL/GenBank/DDBJ databases">
        <title>Genomic Encyclopedia of Archaeal and Bacterial Type Strains, Phase II (KMG-II): from individual species to whole genera.</title>
        <authorList>
            <person name="Goeker M."/>
        </authorList>
    </citation>
    <scope>NUCLEOTIDE SEQUENCE [LARGE SCALE GENOMIC DNA]</scope>
    <source>
        <strain evidence="4 5">DSM 45791</strain>
    </source>
</reference>
<keyword evidence="5" id="KW-1185">Reference proteome</keyword>
<keyword evidence="2" id="KW-1133">Transmembrane helix</keyword>
<dbReference type="GO" id="GO:0009103">
    <property type="term" value="P:lipopolysaccharide biosynthetic process"/>
    <property type="evidence" value="ECO:0007669"/>
    <property type="project" value="TreeGrafter"/>
</dbReference>
<dbReference type="Pfam" id="PF01757">
    <property type="entry name" value="Acyl_transf_3"/>
    <property type="match status" value="1"/>
</dbReference>
<keyword evidence="2" id="KW-0472">Membrane</keyword>
<feature type="transmembrane region" description="Helical" evidence="2">
    <location>
        <begin position="295"/>
        <end position="319"/>
    </location>
</feature>
<organism evidence="4 5">
    <name type="scientific">Kutzneria buriramensis</name>
    <dbReference type="NCBI Taxonomy" id="1045776"/>
    <lineage>
        <taxon>Bacteria</taxon>
        <taxon>Bacillati</taxon>
        <taxon>Actinomycetota</taxon>
        <taxon>Actinomycetes</taxon>
        <taxon>Pseudonocardiales</taxon>
        <taxon>Pseudonocardiaceae</taxon>
        <taxon>Kutzneria</taxon>
    </lineage>
</organism>
<dbReference type="GO" id="GO:0016747">
    <property type="term" value="F:acyltransferase activity, transferring groups other than amino-acyl groups"/>
    <property type="evidence" value="ECO:0007669"/>
    <property type="project" value="InterPro"/>
</dbReference>
<feature type="transmembrane region" description="Helical" evidence="2">
    <location>
        <begin position="204"/>
        <end position="226"/>
    </location>
</feature>